<dbReference type="KEGG" id="bda:FSZ17_21025"/>
<dbReference type="Pfam" id="PF01520">
    <property type="entry name" value="Amidase_3"/>
    <property type="match status" value="1"/>
</dbReference>
<dbReference type="Gene3D" id="3.40.630.40">
    <property type="entry name" value="Zn-dependent exopeptidases"/>
    <property type="match status" value="1"/>
</dbReference>
<dbReference type="GO" id="GO:0008745">
    <property type="term" value="F:N-acetylmuramoyl-L-alanine amidase activity"/>
    <property type="evidence" value="ECO:0007669"/>
    <property type="project" value="InterPro"/>
</dbReference>
<dbReference type="RefSeq" id="WP_057776344.1">
    <property type="nucleotide sequence ID" value="NZ_CP042593.1"/>
</dbReference>
<dbReference type="SUPFAM" id="SSF110997">
    <property type="entry name" value="Sporulation related repeat"/>
    <property type="match status" value="1"/>
</dbReference>
<organism evidence="3 4">
    <name type="scientific">Cytobacillus dafuensis</name>
    <name type="common">Bacillus dafuensis</name>
    <dbReference type="NCBI Taxonomy" id="1742359"/>
    <lineage>
        <taxon>Bacteria</taxon>
        <taxon>Bacillati</taxon>
        <taxon>Bacillota</taxon>
        <taxon>Bacilli</taxon>
        <taxon>Bacillales</taxon>
        <taxon>Bacillaceae</taxon>
        <taxon>Cytobacillus</taxon>
    </lineage>
</organism>
<dbReference type="Pfam" id="PF05036">
    <property type="entry name" value="SPOR"/>
    <property type="match status" value="1"/>
</dbReference>
<accession>A0A5B8Z9A4</accession>
<dbReference type="PANTHER" id="PTHR30404">
    <property type="entry name" value="N-ACETYLMURAMOYL-L-ALANINE AMIDASE"/>
    <property type="match status" value="1"/>
</dbReference>
<dbReference type="GO" id="GO:0009253">
    <property type="term" value="P:peptidoglycan catabolic process"/>
    <property type="evidence" value="ECO:0007669"/>
    <property type="project" value="InterPro"/>
</dbReference>
<dbReference type="GO" id="GO:0042834">
    <property type="term" value="F:peptidoglycan binding"/>
    <property type="evidence" value="ECO:0007669"/>
    <property type="project" value="InterPro"/>
</dbReference>
<evidence type="ECO:0000256" key="1">
    <source>
        <dbReference type="ARBA" id="ARBA00022801"/>
    </source>
</evidence>
<sequence>MKIMLDAGHGYHTAGKRSPDGLSEYDFNRAVTDYAKRSLENYENVIVYFAHSDERDIPLKERTNKANQLKVDSYVAIHANSFGSTWNNANGIETYIHPNKPKEAYELAQKIQHNLVISTGLNNRGVKTADFHVLRETNMTAVLVECGFMTNRNEAELLRSDTYRKTCAEAIVKALVDQYKLKRKTNSKMPPASTIIPAKTSLYKVQVGAYKDKKNADELAEALQKLGYSSYVYYE</sequence>
<evidence type="ECO:0000313" key="3">
    <source>
        <dbReference type="EMBL" id="QED49544.1"/>
    </source>
</evidence>
<gene>
    <name evidence="3" type="ORF">FSZ17_21025</name>
</gene>
<dbReference type="SMART" id="SM00646">
    <property type="entry name" value="Ami_3"/>
    <property type="match status" value="1"/>
</dbReference>
<proteinExistence type="predicted"/>
<dbReference type="SUPFAM" id="SSF53187">
    <property type="entry name" value="Zn-dependent exopeptidases"/>
    <property type="match status" value="1"/>
</dbReference>
<dbReference type="PROSITE" id="PS51724">
    <property type="entry name" value="SPOR"/>
    <property type="match status" value="1"/>
</dbReference>
<dbReference type="PANTHER" id="PTHR30404:SF0">
    <property type="entry name" value="N-ACETYLMURAMOYL-L-ALANINE AMIDASE AMIC"/>
    <property type="match status" value="1"/>
</dbReference>
<evidence type="ECO:0000313" key="4">
    <source>
        <dbReference type="Proteomes" id="UP000321555"/>
    </source>
</evidence>
<name>A0A5B8Z9A4_CYTDA</name>
<dbReference type="InterPro" id="IPR036680">
    <property type="entry name" value="SPOR-like_sf"/>
</dbReference>
<evidence type="ECO:0000259" key="2">
    <source>
        <dbReference type="PROSITE" id="PS51724"/>
    </source>
</evidence>
<dbReference type="GO" id="GO:0030288">
    <property type="term" value="C:outer membrane-bounded periplasmic space"/>
    <property type="evidence" value="ECO:0007669"/>
    <property type="project" value="TreeGrafter"/>
</dbReference>
<dbReference type="OrthoDB" id="9763643at2"/>
<dbReference type="InterPro" id="IPR050695">
    <property type="entry name" value="N-acetylmuramoyl_amidase_3"/>
</dbReference>
<dbReference type="Proteomes" id="UP000321555">
    <property type="component" value="Chromosome"/>
</dbReference>
<keyword evidence="1" id="KW-0378">Hydrolase</keyword>
<dbReference type="InterPro" id="IPR002508">
    <property type="entry name" value="MurNAc-LAA_cat"/>
</dbReference>
<dbReference type="CDD" id="cd02696">
    <property type="entry name" value="MurNAc-LAA"/>
    <property type="match status" value="1"/>
</dbReference>
<dbReference type="AlphaFoldDB" id="A0A5B8Z9A4"/>
<feature type="domain" description="SPOR" evidence="2">
    <location>
        <begin position="197"/>
        <end position="235"/>
    </location>
</feature>
<dbReference type="STRING" id="1742359.GCA_001439625_01305"/>
<dbReference type="EMBL" id="CP042593">
    <property type="protein sequence ID" value="QED49544.1"/>
    <property type="molecule type" value="Genomic_DNA"/>
</dbReference>
<reference evidence="4" key="1">
    <citation type="submission" date="2019-08" db="EMBL/GenBank/DDBJ databases">
        <authorList>
            <person name="Zheng X."/>
        </authorList>
    </citation>
    <scope>NUCLEOTIDE SEQUENCE [LARGE SCALE GENOMIC DNA]</scope>
    <source>
        <strain evidence="4">FJAT-25496</strain>
    </source>
</reference>
<protein>
    <submittedName>
        <fullName evidence="3">N-acetylmuramoyl-L-alanine amidase</fullName>
    </submittedName>
</protein>
<keyword evidence="4" id="KW-1185">Reference proteome</keyword>
<dbReference type="InterPro" id="IPR007730">
    <property type="entry name" value="SPOR-like_dom"/>
</dbReference>